<dbReference type="Pfam" id="PF07177">
    <property type="entry name" value="Neuralized"/>
    <property type="match status" value="1"/>
</dbReference>
<evidence type="ECO:0000313" key="3">
    <source>
        <dbReference type="EMBL" id="CAF5111975.1"/>
    </source>
</evidence>
<evidence type="ECO:0000313" key="2">
    <source>
        <dbReference type="EMBL" id="CAF5100888.1"/>
    </source>
</evidence>
<comment type="caution">
    <text evidence="2">The sequence shown here is derived from an EMBL/GenBank/DDBJ whole genome shotgun (WGS) entry which is preliminary data.</text>
</comment>
<organism evidence="2 4">
    <name type="scientific">Rotaria socialis</name>
    <dbReference type="NCBI Taxonomy" id="392032"/>
    <lineage>
        <taxon>Eukaryota</taxon>
        <taxon>Metazoa</taxon>
        <taxon>Spiralia</taxon>
        <taxon>Gnathifera</taxon>
        <taxon>Rotifera</taxon>
        <taxon>Eurotatoria</taxon>
        <taxon>Bdelloidea</taxon>
        <taxon>Philodinida</taxon>
        <taxon>Philodinidae</taxon>
        <taxon>Rotaria</taxon>
    </lineage>
</organism>
<evidence type="ECO:0000313" key="4">
    <source>
        <dbReference type="Proteomes" id="UP000663848"/>
    </source>
</evidence>
<dbReference type="AlphaFoldDB" id="A0A822EG55"/>
<sequence>MMFLFDKTNHGAAIHISSDGLSAQRTNGFGNGIAFINRPMNEFEKVTFELHQQSSPI</sequence>
<evidence type="ECO:0000259" key="1">
    <source>
        <dbReference type="PROSITE" id="PS51065"/>
    </source>
</evidence>
<dbReference type="Proteomes" id="UP000663848">
    <property type="component" value="Unassembled WGS sequence"/>
</dbReference>
<dbReference type="PROSITE" id="PS51065">
    <property type="entry name" value="NHR"/>
    <property type="match status" value="1"/>
</dbReference>
<protein>
    <recommendedName>
        <fullName evidence="1">NHR domain-containing protein</fullName>
    </recommendedName>
</protein>
<dbReference type="InterPro" id="IPR006573">
    <property type="entry name" value="NHR_dom"/>
</dbReference>
<dbReference type="EMBL" id="CAJOBR010075965">
    <property type="protein sequence ID" value="CAF5111975.1"/>
    <property type="molecule type" value="Genomic_DNA"/>
</dbReference>
<proteinExistence type="predicted"/>
<accession>A0A822EG55</accession>
<dbReference type="Gene3D" id="2.60.120.920">
    <property type="match status" value="1"/>
</dbReference>
<feature type="domain" description="NHR" evidence="1">
    <location>
        <begin position="2"/>
        <end position="57"/>
    </location>
</feature>
<dbReference type="InterPro" id="IPR043136">
    <property type="entry name" value="B30.2/SPRY_sf"/>
</dbReference>
<gene>
    <name evidence="2" type="ORF">QYT958_LOCUS44832</name>
    <name evidence="3" type="ORF">QYT958_LOCUS45503</name>
</gene>
<name>A0A822EG55_9BILA</name>
<feature type="non-terminal residue" evidence="2">
    <location>
        <position position="57"/>
    </location>
</feature>
<reference evidence="2" key="1">
    <citation type="submission" date="2021-02" db="EMBL/GenBank/DDBJ databases">
        <authorList>
            <person name="Nowell W R."/>
        </authorList>
    </citation>
    <scope>NUCLEOTIDE SEQUENCE</scope>
</reference>
<dbReference type="EMBL" id="CAJOBR010071432">
    <property type="protein sequence ID" value="CAF5100888.1"/>
    <property type="molecule type" value="Genomic_DNA"/>
</dbReference>